<protein>
    <submittedName>
        <fullName evidence="1">Uncharacterized protein</fullName>
    </submittedName>
</protein>
<sequence length="113" mass="12592">MDSLNLKQKITLVAFEVDYYDRREVKPRTLHHERVVLNGGRLNALDRLGIRPASWIVQQFETQGFAVQQVKKGQSMDAQVDLTALWSKTAAEKALHRLGANVAQIVSGGGQHA</sequence>
<reference evidence="1 2" key="1">
    <citation type="submission" date="2024-03" db="EMBL/GenBank/DDBJ databases">
        <title>Human intestinal bacterial collection.</title>
        <authorList>
            <person name="Pauvert C."/>
            <person name="Hitch T.C.A."/>
            <person name="Clavel T."/>
        </authorList>
    </citation>
    <scope>NUCLEOTIDE SEQUENCE [LARGE SCALE GENOMIC DNA]</scope>
    <source>
        <strain evidence="1 2">CLA-AA-H281</strain>
    </source>
</reference>
<dbReference type="Proteomes" id="UP001465119">
    <property type="component" value="Unassembled WGS sequence"/>
</dbReference>
<comment type="caution">
    <text evidence="1">The sequence shown here is derived from an EMBL/GenBank/DDBJ whole genome shotgun (WGS) entry which is preliminary data.</text>
</comment>
<gene>
    <name evidence="1" type="ORF">WMO20_06905</name>
</gene>
<evidence type="ECO:0000313" key="2">
    <source>
        <dbReference type="Proteomes" id="UP001465119"/>
    </source>
</evidence>
<dbReference type="EMBL" id="JBBMEN010000006">
    <property type="protein sequence ID" value="MEQ2385656.1"/>
    <property type="molecule type" value="Genomic_DNA"/>
</dbReference>
<keyword evidence="2" id="KW-1185">Reference proteome</keyword>
<accession>A0ABV1C5V8</accession>
<organism evidence="1 2">
    <name type="scientific">Faecalibacterium intestinale</name>
    <dbReference type="NCBI Taxonomy" id="3133155"/>
    <lineage>
        <taxon>Bacteria</taxon>
        <taxon>Bacillati</taxon>
        <taxon>Bacillota</taxon>
        <taxon>Clostridia</taxon>
        <taxon>Eubacteriales</taxon>
        <taxon>Oscillospiraceae</taxon>
        <taxon>Faecalibacterium</taxon>
    </lineage>
</organism>
<evidence type="ECO:0000313" key="1">
    <source>
        <dbReference type="EMBL" id="MEQ2385656.1"/>
    </source>
</evidence>
<dbReference type="RefSeq" id="WP_349186226.1">
    <property type="nucleotide sequence ID" value="NZ_JBBMEN010000006.1"/>
</dbReference>
<name>A0ABV1C5V8_9FIRM</name>
<proteinExistence type="predicted"/>